<dbReference type="EMBL" id="JAAVXB010000004">
    <property type="protein sequence ID" value="NKF22651.1"/>
    <property type="molecule type" value="Genomic_DNA"/>
</dbReference>
<dbReference type="SUPFAM" id="SSF53067">
    <property type="entry name" value="Actin-like ATPase domain"/>
    <property type="match status" value="2"/>
</dbReference>
<keyword evidence="3 6" id="KW-0418">Kinase</keyword>
<evidence type="ECO:0000256" key="1">
    <source>
        <dbReference type="ARBA" id="ARBA00009156"/>
    </source>
</evidence>
<feature type="domain" description="Carbohydrate kinase FGGY C-terminal" evidence="5">
    <location>
        <begin position="265"/>
        <end position="458"/>
    </location>
</feature>
<reference evidence="6" key="1">
    <citation type="submission" date="2020-03" db="EMBL/GenBank/DDBJ databases">
        <title>Solimonas marina sp. nov., isolated from deep seawater of the Pacific Ocean.</title>
        <authorList>
            <person name="Liu X."/>
            <person name="Lai Q."/>
            <person name="Sun F."/>
            <person name="Gai Y."/>
            <person name="Li G."/>
            <person name="Shao Z."/>
        </authorList>
    </citation>
    <scope>NUCLEOTIDE SEQUENCE</scope>
    <source>
        <strain evidence="6">C16B3</strain>
    </source>
</reference>
<evidence type="ECO:0000256" key="2">
    <source>
        <dbReference type="ARBA" id="ARBA00022679"/>
    </source>
</evidence>
<dbReference type="PIRSF" id="PIRSF000538">
    <property type="entry name" value="GlpK"/>
    <property type="match status" value="1"/>
</dbReference>
<proteinExistence type="inferred from homology"/>
<dbReference type="InterPro" id="IPR000577">
    <property type="entry name" value="Carb_kinase_FGGY"/>
</dbReference>
<dbReference type="AlphaFoldDB" id="A0A969WC03"/>
<dbReference type="Proteomes" id="UP000653472">
    <property type="component" value="Unassembled WGS sequence"/>
</dbReference>
<evidence type="ECO:0000313" key="6">
    <source>
        <dbReference type="EMBL" id="NKF22651.1"/>
    </source>
</evidence>
<gene>
    <name evidence="6" type="ORF">G7Y82_10005</name>
</gene>
<dbReference type="GO" id="GO:0016301">
    <property type="term" value="F:kinase activity"/>
    <property type="evidence" value="ECO:0007669"/>
    <property type="project" value="UniProtKB-KW"/>
</dbReference>
<dbReference type="PANTHER" id="PTHR43095:SF5">
    <property type="entry name" value="XYLULOSE KINASE"/>
    <property type="match status" value="1"/>
</dbReference>
<dbReference type="PANTHER" id="PTHR43095">
    <property type="entry name" value="SUGAR KINASE"/>
    <property type="match status" value="1"/>
</dbReference>
<dbReference type="GO" id="GO:0005975">
    <property type="term" value="P:carbohydrate metabolic process"/>
    <property type="evidence" value="ECO:0007669"/>
    <property type="project" value="InterPro"/>
</dbReference>
<dbReference type="CDD" id="cd07779">
    <property type="entry name" value="ASKHA_NBD_FGGY_YgcE-like"/>
    <property type="match status" value="1"/>
</dbReference>
<comment type="similarity">
    <text evidence="1">Belongs to the FGGY kinase family.</text>
</comment>
<dbReference type="InterPro" id="IPR050406">
    <property type="entry name" value="FGGY_Carb_Kinase"/>
</dbReference>
<evidence type="ECO:0000256" key="3">
    <source>
        <dbReference type="ARBA" id="ARBA00022777"/>
    </source>
</evidence>
<dbReference type="InterPro" id="IPR018484">
    <property type="entry name" value="FGGY_N"/>
</dbReference>
<dbReference type="InterPro" id="IPR043129">
    <property type="entry name" value="ATPase_NBD"/>
</dbReference>
<dbReference type="RefSeq" id="WP_168147890.1">
    <property type="nucleotide sequence ID" value="NZ_JAAVXB010000004.1"/>
</dbReference>
<protein>
    <submittedName>
        <fullName evidence="6">Carbohydrate kinase</fullName>
    </submittedName>
</protein>
<dbReference type="InterPro" id="IPR018485">
    <property type="entry name" value="FGGY_C"/>
</dbReference>
<keyword evidence="7" id="KW-1185">Reference proteome</keyword>
<keyword evidence="2" id="KW-0808">Transferase</keyword>
<evidence type="ECO:0000259" key="5">
    <source>
        <dbReference type="Pfam" id="PF02782"/>
    </source>
</evidence>
<name>A0A969WC03_9GAMM</name>
<evidence type="ECO:0000259" key="4">
    <source>
        <dbReference type="Pfam" id="PF00370"/>
    </source>
</evidence>
<organism evidence="6 7">
    <name type="scientific">Solimonas marina</name>
    <dbReference type="NCBI Taxonomy" id="2714601"/>
    <lineage>
        <taxon>Bacteria</taxon>
        <taxon>Pseudomonadati</taxon>
        <taxon>Pseudomonadota</taxon>
        <taxon>Gammaproteobacteria</taxon>
        <taxon>Nevskiales</taxon>
        <taxon>Nevskiaceae</taxon>
        <taxon>Solimonas</taxon>
    </lineage>
</organism>
<sequence length="519" mass="56946">MSPRVVLALDVGTQSARALLFDAAGALLGKAQQFYEPVYRAPQPGWAEQDADGYWQALQDCCAALWRDAAVRADAVAAVTLTTQRASVVCTDAAGRPLRPAMLWLDQRRARHPPGMGPLWNTAFRLAGAKTLINQVQCEAEANWLAENEPALWGETAHFVLLSGWLSWKLCGDWVDSVGAQVGYLPFDYKRQAWAGPRDFKWRALAVRREQLPRLVPPAQRLGTLTPAASEALGLPGGLPLIAAAADKACEVLGSGAVTPDIAQLSFGTTATINTVQPRYVEVQRLVPAYPAAQPGAWNTEIQIYRGFWMVSWFRREFAQAEERLAAERGIAVESLFDELVRSVPPGAMGLTLQPYWSPGVREPGPEAKGAIIGFGDVHTRAHLYRAILEGLIYGLRGGCEQIERKLGRPIRLLRVSGGGSQSDQALQITADIFNRPAERPAIYETSGLGAAINAAVGLGWHVDHDAAVRAMTRVGQRFEPDPEVARTYDALYREVYSRMYGRLRPLYRAIRRITGYPP</sequence>
<dbReference type="Pfam" id="PF00370">
    <property type="entry name" value="FGGY_N"/>
    <property type="match status" value="1"/>
</dbReference>
<accession>A0A969WC03</accession>
<dbReference type="Gene3D" id="3.30.420.40">
    <property type="match status" value="2"/>
</dbReference>
<evidence type="ECO:0000313" key="7">
    <source>
        <dbReference type="Proteomes" id="UP000653472"/>
    </source>
</evidence>
<feature type="domain" description="Carbohydrate kinase FGGY N-terminal" evidence="4">
    <location>
        <begin position="6"/>
        <end position="254"/>
    </location>
</feature>
<comment type="caution">
    <text evidence="6">The sequence shown here is derived from an EMBL/GenBank/DDBJ whole genome shotgun (WGS) entry which is preliminary data.</text>
</comment>
<dbReference type="Pfam" id="PF02782">
    <property type="entry name" value="FGGY_C"/>
    <property type="match status" value="1"/>
</dbReference>